<keyword evidence="3" id="KW-0732">Signal</keyword>
<evidence type="ECO:0000256" key="1">
    <source>
        <dbReference type="PROSITE-ProRule" id="PRU00339"/>
    </source>
</evidence>
<evidence type="ECO:0008006" key="6">
    <source>
        <dbReference type="Google" id="ProtNLM"/>
    </source>
</evidence>
<protein>
    <recommendedName>
        <fullName evidence="6">Tetratricopeptide repeat protein</fullName>
    </recommendedName>
</protein>
<comment type="caution">
    <text evidence="4">The sequence shown here is derived from an EMBL/GenBank/DDBJ whole genome shotgun (WGS) entry which is preliminary data.</text>
</comment>
<dbReference type="SMART" id="SM00028">
    <property type="entry name" value="TPR"/>
    <property type="match status" value="2"/>
</dbReference>
<gene>
    <name evidence="4" type="ORF">HNQ60_001964</name>
</gene>
<evidence type="ECO:0000313" key="5">
    <source>
        <dbReference type="Proteomes" id="UP000588068"/>
    </source>
</evidence>
<feature type="signal peptide" evidence="3">
    <location>
        <begin position="1"/>
        <end position="18"/>
    </location>
</feature>
<feature type="compositionally biased region" description="Low complexity" evidence="2">
    <location>
        <begin position="26"/>
        <end position="45"/>
    </location>
</feature>
<keyword evidence="1" id="KW-0802">TPR repeat</keyword>
<dbReference type="EMBL" id="JACHHZ010000002">
    <property type="protein sequence ID" value="MBB6093086.1"/>
    <property type="molecule type" value="Genomic_DNA"/>
</dbReference>
<dbReference type="Pfam" id="PF14559">
    <property type="entry name" value="TPR_19"/>
    <property type="match status" value="1"/>
</dbReference>
<proteinExistence type="predicted"/>
<keyword evidence="5" id="KW-1185">Reference proteome</keyword>
<accession>A0A841HJW0</accession>
<dbReference type="InterPro" id="IPR011990">
    <property type="entry name" value="TPR-like_helical_dom_sf"/>
</dbReference>
<dbReference type="PROSITE" id="PS51257">
    <property type="entry name" value="PROKAR_LIPOPROTEIN"/>
    <property type="match status" value="1"/>
</dbReference>
<dbReference type="PROSITE" id="PS50005">
    <property type="entry name" value="TPR"/>
    <property type="match status" value="1"/>
</dbReference>
<dbReference type="RefSeq" id="WP_184331115.1">
    <property type="nucleotide sequence ID" value="NZ_JACHHZ010000002.1"/>
</dbReference>
<dbReference type="Proteomes" id="UP000588068">
    <property type="component" value="Unassembled WGS sequence"/>
</dbReference>
<feature type="region of interest" description="Disordered" evidence="2">
    <location>
        <begin position="25"/>
        <end position="62"/>
    </location>
</feature>
<name>A0A841HJW0_9GAMM</name>
<dbReference type="SUPFAM" id="SSF48452">
    <property type="entry name" value="TPR-like"/>
    <property type="match status" value="1"/>
</dbReference>
<sequence>MNRIVIAGVLALMLGACAVPKPYQPTTPSTTVPPTQAPPTVETQPAPTPPTIEEPQPLPGPVVREPVLSPASRALVGQAQTQLASKNFAVAASSIERALRIEPDNSLLWIELGKVRQAEGNYVQAENMGRKALSMAANAPRAQSSAWSLIAESYRARGKNTEARDAQMRAEQLR</sequence>
<dbReference type="Gene3D" id="1.25.40.10">
    <property type="entry name" value="Tetratricopeptide repeat domain"/>
    <property type="match status" value="1"/>
</dbReference>
<organism evidence="4 5">
    <name type="scientific">Povalibacter uvarum</name>
    <dbReference type="NCBI Taxonomy" id="732238"/>
    <lineage>
        <taxon>Bacteria</taxon>
        <taxon>Pseudomonadati</taxon>
        <taxon>Pseudomonadota</taxon>
        <taxon>Gammaproteobacteria</taxon>
        <taxon>Steroidobacterales</taxon>
        <taxon>Steroidobacteraceae</taxon>
        <taxon>Povalibacter</taxon>
    </lineage>
</organism>
<evidence type="ECO:0000256" key="3">
    <source>
        <dbReference type="SAM" id="SignalP"/>
    </source>
</evidence>
<evidence type="ECO:0000256" key="2">
    <source>
        <dbReference type="SAM" id="MobiDB-lite"/>
    </source>
</evidence>
<feature type="chain" id="PRO_5032715353" description="Tetratricopeptide repeat protein" evidence="3">
    <location>
        <begin position="19"/>
        <end position="174"/>
    </location>
</feature>
<evidence type="ECO:0000313" key="4">
    <source>
        <dbReference type="EMBL" id="MBB6093086.1"/>
    </source>
</evidence>
<feature type="compositionally biased region" description="Pro residues" evidence="2">
    <location>
        <begin position="46"/>
        <end position="60"/>
    </location>
</feature>
<reference evidence="4 5" key="1">
    <citation type="submission" date="2020-08" db="EMBL/GenBank/DDBJ databases">
        <title>Genomic Encyclopedia of Type Strains, Phase IV (KMG-IV): sequencing the most valuable type-strain genomes for metagenomic binning, comparative biology and taxonomic classification.</title>
        <authorList>
            <person name="Goeker M."/>
        </authorList>
    </citation>
    <scope>NUCLEOTIDE SEQUENCE [LARGE SCALE GENOMIC DNA]</scope>
    <source>
        <strain evidence="4 5">DSM 26723</strain>
    </source>
</reference>
<feature type="repeat" description="TPR" evidence="1">
    <location>
        <begin position="72"/>
        <end position="105"/>
    </location>
</feature>
<dbReference type="AlphaFoldDB" id="A0A841HJW0"/>
<dbReference type="InterPro" id="IPR019734">
    <property type="entry name" value="TPR_rpt"/>
</dbReference>